<dbReference type="SMART" id="SM00853">
    <property type="entry name" value="MutL_C"/>
    <property type="match status" value="1"/>
</dbReference>
<dbReference type="SMART" id="SM01340">
    <property type="entry name" value="DNA_mis_repair"/>
    <property type="match status" value="1"/>
</dbReference>
<keyword evidence="2" id="KW-0227">DNA damage</keyword>
<dbReference type="InterPro" id="IPR038973">
    <property type="entry name" value="MutL/Mlh/Pms-like"/>
</dbReference>
<dbReference type="InterPro" id="IPR014721">
    <property type="entry name" value="Ribsml_uS5_D2-typ_fold_subgr"/>
</dbReference>
<feature type="domain" description="DNA mismatch repair protein S5" evidence="4">
    <location>
        <begin position="221"/>
        <end position="345"/>
    </location>
</feature>
<evidence type="ECO:0000259" key="4">
    <source>
        <dbReference type="SMART" id="SM01340"/>
    </source>
</evidence>
<dbReference type="InterPro" id="IPR042120">
    <property type="entry name" value="MutL_C_dimsub"/>
</dbReference>
<dbReference type="InterPro" id="IPR013507">
    <property type="entry name" value="DNA_mismatch_S5_2-like"/>
</dbReference>
<dbReference type="PROSITE" id="PS00058">
    <property type="entry name" value="DNA_MISMATCH_REPAIR_1"/>
    <property type="match status" value="1"/>
</dbReference>
<dbReference type="CDD" id="cd03484">
    <property type="entry name" value="MutL_Trans_hPMS_2_like"/>
    <property type="match status" value="1"/>
</dbReference>
<dbReference type="Proteomes" id="UP001497512">
    <property type="component" value="Chromosome 13"/>
</dbReference>
<name>A0ABP0TN97_9BRYO</name>
<dbReference type="SUPFAM" id="SSF55874">
    <property type="entry name" value="ATPase domain of HSP90 chaperone/DNA topoisomerase II/histidine kinase"/>
    <property type="match status" value="1"/>
</dbReference>
<dbReference type="InterPro" id="IPR014790">
    <property type="entry name" value="MutL_C"/>
</dbReference>
<reference evidence="5" key="1">
    <citation type="submission" date="2024-02" db="EMBL/GenBank/DDBJ databases">
        <authorList>
            <consortium name="ELIXIR-Norway"/>
            <consortium name="Elixir Norway"/>
        </authorList>
    </citation>
    <scope>NUCLEOTIDE SEQUENCE</scope>
</reference>
<feature type="domain" description="MutL C-terminal dimerisation" evidence="3">
    <location>
        <begin position="743"/>
        <end position="916"/>
    </location>
</feature>
<evidence type="ECO:0000256" key="1">
    <source>
        <dbReference type="ARBA" id="ARBA00006082"/>
    </source>
</evidence>
<evidence type="ECO:0008006" key="7">
    <source>
        <dbReference type="Google" id="ProtNLM"/>
    </source>
</evidence>
<dbReference type="Gene3D" id="3.30.1370.100">
    <property type="entry name" value="MutL, C-terminal domain, regulatory subdomain"/>
    <property type="match status" value="1"/>
</dbReference>
<dbReference type="SUPFAM" id="SSF54211">
    <property type="entry name" value="Ribosomal protein S5 domain 2-like"/>
    <property type="match status" value="1"/>
</dbReference>
<dbReference type="CDD" id="cd16926">
    <property type="entry name" value="HATPase_MutL-MLH-PMS-like"/>
    <property type="match status" value="1"/>
</dbReference>
<evidence type="ECO:0000256" key="2">
    <source>
        <dbReference type="ARBA" id="ARBA00022763"/>
    </source>
</evidence>
<dbReference type="EMBL" id="OZ019905">
    <property type="protein sequence ID" value="CAK9200952.1"/>
    <property type="molecule type" value="Genomic_DNA"/>
</dbReference>
<keyword evidence="6" id="KW-1185">Reference proteome</keyword>
<proteinExistence type="inferred from homology"/>
<dbReference type="Gene3D" id="3.30.230.10">
    <property type="match status" value="1"/>
</dbReference>
<evidence type="ECO:0000313" key="5">
    <source>
        <dbReference type="EMBL" id="CAK9200952.1"/>
    </source>
</evidence>
<dbReference type="Gene3D" id="3.30.565.10">
    <property type="entry name" value="Histidine kinase-like ATPase, C-terminal domain"/>
    <property type="match status" value="1"/>
</dbReference>
<protein>
    <recommendedName>
        <fullName evidence="7">DNA mismatch repair protein PMS1</fullName>
    </recommendedName>
</protein>
<dbReference type="Pfam" id="PF01119">
    <property type="entry name" value="DNA_mis_repair"/>
    <property type="match status" value="1"/>
</dbReference>
<dbReference type="InterPro" id="IPR014762">
    <property type="entry name" value="DNA_mismatch_repair_CS"/>
</dbReference>
<dbReference type="InterPro" id="IPR036890">
    <property type="entry name" value="HATPase_C_sf"/>
</dbReference>
<sequence>MVGGGGSKIQRIDKAAIHRICSGQVVLDLAAAVKELVENSLDAGATNIEIRLKEYGAVLIEVADNGSGISPDNYQGLTLKYHTSKISEFSDLQSLSSFGFRGEALSSLCALSNVSVTTRTKEEAIGTRLDYDHSGAITSQQSVARAVGTTVAVAKLFAPLPVRHKEFTRNIRREYGRLLSILQAYALIAKGVRIVCTNQVGKSGRSTVIQTQGSGSVKDNVITVFGIKTAACLEPLELSAMDVGGQSVKVEGFVSKPGAGCGRASGDRQFFYVNGRPVDLPKISRLLNELYRSFNSSQCPMAVLNIMLPTQSYDVNVTPDKRKVFLHMEADFIVSLRTALESVYAPDKYKYALNNVNPGGLNKKMSAAALDHGLVLCQKLQESPSSNLELRLSGKSLSPDIEDVTQDQEESLELVRANREDEKSEHDGFQAESEIMVVNKLRFETPPPVMMKIQPSTPQQEGKQAFPSFPSLDRHSFQCKGAGSVVVSPATTGANLKARSLGHVEVLCKTSNRNMQKVVQSQLTGFMSQRRGPCKEERCVLASMLFNLKDLSVELEVMEPDNAEMVATVEPLHNLAQLSQVEKPTVIEEDKDGCCGDDDGDGEGDPSLAPVKPTLVIGMDEAQEMDIEEKGGGGDTAVKAIVRSEYDDDDEDTRPSAPIRDIEKEAAVTELLGTGSQMPFSLRCFSCNVLNLVGFSVHRGFAAATLDADGMDNIGADKEAALMAATRELERSFNKADFKRMKVLGQFNLGFILARLDQDLFIIDQHASDEKFNFERLSKTMVLNRQPLLRPMPMELSAAEELIVTTHLQTFRQNGFDFIENDEAPPGRRLCLSAVPFSKNITFGIGDVQELVSLLADEPAPMMTEIANDGPIRDRRETAAPSLGRNWSFNSVRPSRVRGMLASRACRSSIMIGDALSQKQMEQVLCHLAELDAPWNCPHGRPTMRHLADLSSLCSQ</sequence>
<gene>
    <name evidence="5" type="ORF">CSSPTR1EN2_LOCUS5664</name>
</gene>
<comment type="similarity">
    <text evidence="1">Belongs to the DNA mismatch repair MutL/HexB family.</text>
</comment>
<dbReference type="PANTHER" id="PTHR10073">
    <property type="entry name" value="DNA MISMATCH REPAIR PROTEIN MLH, PMS, MUTL"/>
    <property type="match status" value="1"/>
</dbReference>
<dbReference type="SUPFAM" id="SSF118116">
    <property type="entry name" value="DNA mismatch repair protein MutL"/>
    <property type="match status" value="1"/>
</dbReference>
<dbReference type="InterPro" id="IPR037198">
    <property type="entry name" value="MutL_C_sf"/>
</dbReference>
<evidence type="ECO:0000259" key="3">
    <source>
        <dbReference type="SMART" id="SM00853"/>
    </source>
</evidence>
<dbReference type="InterPro" id="IPR002099">
    <property type="entry name" value="MutL/Mlh/PMS"/>
</dbReference>
<accession>A0ABP0TN97</accession>
<dbReference type="NCBIfam" id="TIGR00585">
    <property type="entry name" value="mutl"/>
    <property type="match status" value="1"/>
</dbReference>
<dbReference type="InterPro" id="IPR042121">
    <property type="entry name" value="MutL_C_regsub"/>
</dbReference>
<dbReference type="Gene3D" id="3.30.1540.20">
    <property type="entry name" value="MutL, C-terminal domain, dimerisation subdomain"/>
    <property type="match status" value="1"/>
</dbReference>
<evidence type="ECO:0000313" key="6">
    <source>
        <dbReference type="Proteomes" id="UP001497512"/>
    </source>
</evidence>
<dbReference type="PANTHER" id="PTHR10073:SF52">
    <property type="entry name" value="MISMATCH REPAIR ENDONUCLEASE PMS2"/>
    <property type="match status" value="1"/>
</dbReference>
<dbReference type="Pfam" id="PF13589">
    <property type="entry name" value="HATPase_c_3"/>
    <property type="match status" value="1"/>
</dbReference>
<organism evidence="5 6">
    <name type="scientific">Sphagnum troendelagicum</name>
    <dbReference type="NCBI Taxonomy" id="128251"/>
    <lineage>
        <taxon>Eukaryota</taxon>
        <taxon>Viridiplantae</taxon>
        <taxon>Streptophyta</taxon>
        <taxon>Embryophyta</taxon>
        <taxon>Bryophyta</taxon>
        <taxon>Sphagnophytina</taxon>
        <taxon>Sphagnopsida</taxon>
        <taxon>Sphagnales</taxon>
        <taxon>Sphagnaceae</taxon>
        <taxon>Sphagnum</taxon>
    </lineage>
</organism>
<dbReference type="Pfam" id="PF08676">
    <property type="entry name" value="MutL_C"/>
    <property type="match status" value="1"/>
</dbReference>
<dbReference type="InterPro" id="IPR020568">
    <property type="entry name" value="Ribosomal_Su5_D2-typ_SF"/>
</dbReference>